<dbReference type="KEGG" id="omr:OXIME_000140"/>
<dbReference type="InterPro" id="IPR027417">
    <property type="entry name" value="P-loop_NTPase"/>
</dbReference>
<feature type="domain" description="ABC transporter" evidence="7">
    <location>
        <begin position="1"/>
        <end position="231"/>
    </location>
</feature>
<evidence type="ECO:0000256" key="5">
    <source>
        <dbReference type="ARBA" id="ARBA00022967"/>
    </source>
</evidence>
<evidence type="ECO:0000256" key="6">
    <source>
        <dbReference type="ARBA" id="ARBA00023136"/>
    </source>
</evidence>
<dbReference type="RefSeq" id="WP_393971573.1">
    <property type="nucleotide sequence ID" value="NZ_CP133772.1"/>
</dbReference>
<evidence type="ECO:0000256" key="2">
    <source>
        <dbReference type="ARBA" id="ARBA00022475"/>
    </source>
</evidence>
<dbReference type="GO" id="GO:0008643">
    <property type="term" value="P:carbohydrate transport"/>
    <property type="evidence" value="ECO:0007669"/>
    <property type="project" value="InterPro"/>
</dbReference>
<dbReference type="Pfam" id="PF00005">
    <property type="entry name" value="ABC_tran"/>
    <property type="match status" value="1"/>
</dbReference>
<keyword evidence="6" id="KW-0472">Membrane</keyword>
<reference evidence="8 9" key="1">
    <citation type="submission" date="2023-09" db="EMBL/GenBank/DDBJ databases">
        <authorList>
            <person name="Golyshina O.V."/>
            <person name="Lunev E.A."/>
            <person name="Bargiela R."/>
            <person name="Gaines M.C."/>
            <person name="Daum B."/>
            <person name="Bale N.J."/>
            <person name="Koenen M."/>
            <person name="Sinninghe Damst J.S."/>
            <person name="Yakimov M."/>
            <person name="Golyshin P.N."/>
        </authorList>
    </citation>
    <scope>NUCLEOTIDE SEQUENCE [LARGE SCALE GENOMIC DNA]</scope>
    <source>
        <strain evidence="8 9">M1</strain>
    </source>
</reference>
<protein>
    <submittedName>
        <fullName evidence="8">ABC transporter ATP-binding protein</fullName>
    </submittedName>
</protein>
<dbReference type="CDD" id="cd03301">
    <property type="entry name" value="ABC_MalK_N"/>
    <property type="match status" value="1"/>
</dbReference>
<dbReference type="GO" id="GO:0016887">
    <property type="term" value="F:ATP hydrolysis activity"/>
    <property type="evidence" value="ECO:0007669"/>
    <property type="project" value="InterPro"/>
</dbReference>
<evidence type="ECO:0000256" key="4">
    <source>
        <dbReference type="ARBA" id="ARBA00022840"/>
    </source>
</evidence>
<organism evidence="8 9">
    <name type="scientific">Oxyplasma meridianum</name>
    <dbReference type="NCBI Taxonomy" id="3073602"/>
    <lineage>
        <taxon>Archaea</taxon>
        <taxon>Methanobacteriati</taxon>
        <taxon>Thermoplasmatota</taxon>
        <taxon>Thermoplasmata</taxon>
        <taxon>Thermoplasmatales</taxon>
        <taxon>Thermoplasmataceae</taxon>
        <taxon>Oxyplasma</taxon>
    </lineage>
</organism>
<dbReference type="PANTHER" id="PTHR43875">
    <property type="entry name" value="MALTODEXTRIN IMPORT ATP-BINDING PROTEIN MSMX"/>
    <property type="match status" value="1"/>
</dbReference>
<keyword evidence="3" id="KW-0547">Nucleotide-binding</keyword>
<dbReference type="SMART" id="SM00382">
    <property type="entry name" value="AAA"/>
    <property type="match status" value="1"/>
</dbReference>
<dbReference type="GeneID" id="95966863"/>
<dbReference type="InterPro" id="IPR015855">
    <property type="entry name" value="ABC_transpr_MalK-like"/>
</dbReference>
<keyword evidence="1" id="KW-0813">Transport</keyword>
<evidence type="ECO:0000259" key="7">
    <source>
        <dbReference type="PROSITE" id="PS50893"/>
    </source>
</evidence>
<keyword evidence="4 8" id="KW-0067">ATP-binding</keyword>
<sequence>MKYENVYKFYGKTKVLDKFNLEIYDGEFLVVLGPSGTGKTTLLRVTVGIEEMTQGKIIIDGEDVSRLPPDKRNIAMVFQNYALYPNMTAYQNIAFPLRMAKKPKTEIKRKVEEIAETLKIAEVLEKNITLLSGGQKQRVALARALVRDPKIFLLDEPLSNLDARVRVVARGELKKIQKELGHTFVYVTHDQSEAGSMADRVAILRSGKIEQIGTYEELLNESQSTWVGDFIGDHPMNFISGNKIGLKGHTIGFRDSWVSEGTGNLSGTVELCVMGEESYHVQILLDGVKDSDGILPADQEIGTMDGFAGSTLSLRSSKKYNIGEHIRFGLNRYNVYDESGKLVECVKPS</sequence>
<dbReference type="InterPro" id="IPR003593">
    <property type="entry name" value="AAA+_ATPase"/>
</dbReference>
<dbReference type="GO" id="GO:0140359">
    <property type="term" value="F:ABC-type transporter activity"/>
    <property type="evidence" value="ECO:0007669"/>
    <property type="project" value="InterPro"/>
</dbReference>
<evidence type="ECO:0000256" key="3">
    <source>
        <dbReference type="ARBA" id="ARBA00022741"/>
    </source>
</evidence>
<gene>
    <name evidence="8" type="ORF">OXIME_000140</name>
</gene>
<dbReference type="InterPro" id="IPR047641">
    <property type="entry name" value="ABC_transpr_MalK/UgpC-like"/>
</dbReference>
<dbReference type="InterPro" id="IPR003439">
    <property type="entry name" value="ABC_transporter-like_ATP-bd"/>
</dbReference>
<accession>A0AAX4NDQ4</accession>
<dbReference type="PROSITE" id="PS50893">
    <property type="entry name" value="ABC_TRANSPORTER_2"/>
    <property type="match status" value="1"/>
</dbReference>
<dbReference type="SUPFAM" id="SSF52540">
    <property type="entry name" value="P-loop containing nucleoside triphosphate hydrolases"/>
    <property type="match status" value="1"/>
</dbReference>
<dbReference type="PANTHER" id="PTHR43875:SF15">
    <property type="entry name" value="TREHALOSE IMPORT ATP-BINDING PROTEIN SUGC"/>
    <property type="match status" value="1"/>
</dbReference>
<name>A0AAX4NDQ4_9ARCH</name>
<dbReference type="PROSITE" id="PS00211">
    <property type="entry name" value="ABC_TRANSPORTER_1"/>
    <property type="match status" value="1"/>
</dbReference>
<evidence type="ECO:0000313" key="9">
    <source>
        <dbReference type="Proteomes" id="UP001451606"/>
    </source>
</evidence>
<dbReference type="EMBL" id="CP133772">
    <property type="protein sequence ID" value="WYX99605.1"/>
    <property type="molecule type" value="Genomic_DNA"/>
</dbReference>
<dbReference type="GO" id="GO:0005524">
    <property type="term" value="F:ATP binding"/>
    <property type="evidence" value="ECO:0007669"/>
    <property type="project" value="UniProtKB-KW"/>
</dbReference>
<keyword evidence="9" id="KW-1185">Reference proteome</keyword>
<dbReference type="GO" id="GO:0055052">
    <property type="term" value="C:ATP-binding cassette (ABC) transporter complex, substrate-binding subunit-containing"/>
    <property type="evidence" value="ECO:0007669"/>
    <property type="project" value="TreeGrafter"/>
</dbReference>
<dbReference type="AlphaFoldDB" id="A0AAX4NDQ4"/>
<keyword evidence="5" id="KW-1278">Translocase</keyword>
<dbReference type="Proteomes" id="UP001451606">
    <property type="component" value="Chromosome"/>
</dbReference>
<keyword evidence="2" id="KW-1003">Cell membrane</keyword>
<proteinExistence type="predicted"/>
<dbReference type="Gene3D" id="3.40.50.300">
    <property type="entry name" value="P-loop containing nucleotide triphosphate hydrolases"/>
    <property type="match status" value="1"/>
</dbReference>
<dbReference type="InterPro" id="IPR017871">
    <property type="entry name" value="ABC_transporter-like_CS"/>
</dbReference>
<evidence type="ECO:0000313" key="8">
    <source>
        <dbReference type="EMBL" id="WYX99605.1"/>
    </source>
</evidence>
<dbReference type="FunFam" id="3.40.50.300:FF:000042">
    <property type="entry name" value="Maltose/maltodextrin ABC transporter, ATP-binding protein"/>
    <property type="match status" value="1"/>
</dbReference>
<evidence type="ECO:0000256" key="1">
    <source>
        <dbReference type="ARBA" id="ARBA00022448"/>
    </source>
</evidence>